<dbReference type="SUPFAM" id="SSF56645">
    <property type="entry name" value="Acyl-CoA dehydrogenase NM domain-like"/>
    <property type="match status" value="1"/>
</dbReference>
<evidence type="ECO:0000259" key="8">
    <source>
        <dbReference type="Pfam" id="PF02770"/>
    </source>
</evidence>
<keyword evidence="4 6" id="KW-0274">FAD</keyword>
<keyword evidence="3 6" id="KW-0285">Flavoprotein</keyword>
<dbReference type="InterPro" id="IPR036250">
    <property type="entry name" value="AcylCo_DH-like_C"/>
</dbReference>
<organism evidence="10 11">
    <name type="scientific">Pseudomonas nitroreducens</name>
    <dbReference type="NCBI Taxonomy" id="46680"/>
    <lineage>
        <taxon>Bacteria</taxon>
        <taxon>Pseudomonadati</taxon>
        <taxon>Pseudomonadota</taxon>
        <taxon>Gammaproteobacteria</taxon>
        <taxon>Pseudomonadales</taxon>
        <taxon>Pseudomonadaceae</taxon>
        <taxon>Pseudomonas</taxon>
    </lineage>
</organism>
<dbReference type="Pfam" id="PF02771">
    <property type="entry name" value="Acyl-CoA_dh_N"/>
    <property type="match status" value="1"/>
</dbReference>
<dbReference type="PANTHER" id="PTHR43884">
    <property type="entry name" value="ACYL-COA DEHYDROGENASE"/>
    <property type="match status" value="1"/>
</dbReference>
<dbReference type="PANTHER" id="PTHR43884:SF20">
    <property type="entry name" value="ACYL-COA DEHYDROGENASE FADE28"/>
    <property type="match status" value="1"/>
</dbReference>
<reference evidence="10 11" key="1">
    <citation type="submission" date="2020-02" db="EMBL/GenBank/DDBJ databases">
        <title>Integrative conjugative elements (ICEs) and plasmids drive adaptation of Pseudomonas nitroreducens strain HBP1 to wastewater environment.</title>
        <authorList>
            <person name="Sentchilo V."/>
            <person name="Carraro N."/>
            <person name="Bertelli C."/>
            <person name="van der Meer J.R."/>
        </authorList>
    </citation>
    <scope>NUCLEOTIDE SEQUENCE [LARGE SCALE GENOMIC DNA]</scope>
    <source>
        <strain evidence="10 11">HBP1</strain>
    </source>
</reference>
<proteinExistence type="inferred from homology"/>
<feature type="domain" description="Acyl-CoA dehydrogenase/oxidase C-terminal" evidence="7">
    <location>
        <begin position="243"/>
        <end position="355"/>
    </location>
</feature>
<evidence type="ECO:0000256" key="1">
    <source>
        <dbReference type="ARBA" id="ARBA00001974"/>
    </source>
</evidence>
<dbReference type="InterPro" id="IPR006091">
    <property type="entry name" value="Acyl-CoA_Oxase/DH_mid-dom"/>
</dbReference>
<dbReference type="Pfam" id="PF02770">
    <property type="entry name" value="Acyl-CoA_dh_M"/>
    <property type="match status" value="1"/>
</dbReference>
<dbReference type="InterPro" id="IPR009100">
    <property type="entry name" value="AcylCoA_DH/oxidase_NM_dom_sf"/>
</dbReference>
<comment type="cofactor">
    <cofactor evidence="1 6">
        <name>FAD</name>
        <dbReference type="ChEBI" id="CHEBI:57692"/>
    </cofactor>
</comment>
<keyword evidence="5 6" id="KW-0560">Oxidoreductase</keyword>
<dbReference type="InterPro" id="IPR046373">
    <property type="entry name" value="Acyl-CoA_Oxase/DH_mid-dom_sf"/>
</dbReference>
<feature type="domain" description="Acyl-CoA dehydrogenase/oxidase N-terminal" evidence="9">
    <location>
        <begin position="6"/>
        <end position="118"/>
    </location>
</feature>
<dbReference type="Proteomes" id="UP000501063">
    <property type="component" value="Chromosome"/>
</dbReference>
<evidence type="ECO:0000313" key="10">
    <source>
        <dbReference type="EMBL" id="QIE87529.1"/>
    </source>
</evidence>
<dbReference type="InterPro" id="IPR009075">
    <property type="entry name" value="AcylCo_DH/oxidase_C"/>
</dbReference>
<dbReference type="KEGG" id="pnt:G5B91_15135"/>
<protein>
    <submittedName>
        <fullName evidence="10">Acyl-CoA dehydrogenase</fullName>
    </submittedName>
</protein>
<dbReference type="CDD" id="cd00567">
    <property type="entry name" value="ACAD"/>
    <property type="match status" value="1"/>
</dbReference>
<accession>A0A6G6IWU1</accession>
<dbReference type="RefSeq" id="WP_024762823.1">
    <property type="nucleotide sequence ID" value="NZ_CP049140.1"/>
</dbReference>
<feature type="domain" description="Acyl-CoA oxidase/dehydrogenase middle" evidence="8">
    <location>
        <begin position="123"/>
        <end position="215"/>
    </location>
</feature>
<dbReference type="Gene3D" id="1.20.140.10">
    <property type="entry name" value="Butyryl-CoA Dehydrogenase, subunit A, domain 3"/>
    <property type="match status" value="1"/>
</dbReference>
<evidence type="ECO:0000256" key="5">
    <source>
        <dbReference type="ARBA" id="ARBA00023002"/>
    </source>
</evidence>
<dbReference type="SUPFAM" id="SSF47203">
    <property type="entry name" value="Acyl-CoA dehydrogenase C-terminal domain-like"/>
    <property type="match status" value="1"/>
</dbReference>
<evidence type="ECO:0000256" key="6">
    <source>
        <dbReference type="RuleBase" id="RU362125"/>
    </source>
</evidence>
<gene>
    <name evidence="10" type="ORF">G5B91_15135</name>
</gene>
<dbReference type="EMBL" id="CP049140">
    <property type="protein sequence ID" value="QIE87529.1"/>
    <property type="molecule type" value="Genomic_DNA"/>
</dbReference>
<evidence type="ECO:0000313" key="11">
    <source>
        <dbReference type="Proteomes" id="UP000501063"/>
    </source>
</evidence>
<dbReference type="InterPro" id="IPR037069">
    <property type="entry name" value="AcylCoA_DH/ox_N_sf"/>
</dbReference>
<name>A0A6G6IWU1_PSENT</name>
<dbReference type="InterPro" id="IPR013786">
    <property type="entry name" value="AcylCoA_DH/ox_N"/>
</dbReference>
<evidence type="ECO:0000259" key="9">
    <source>
        <dbReference type="Pfam" id="PF02771"/>
    </source>
</evidence>
<evidence type="ECO:0000259" key="7">
    <source>
        <dbReference type="Pfam" id="PF00441"/>
    </source>
</evidence>
<dbReference type="Gene3D" id="1.10.540.10">
    <property type="entry name" value="Acyl-CoA dehydrogenase/oxidase, N-terminal domain"/>
    <property type="match status" value="1"/>
</dbReference>
<dbReference type="Pfam" id="PF00441">
    <property type="entry name" value="Acyl-CoA_dh_1"/>
    <property type="match status" value="1"/>
</dbReference>
<dbReference type="AlphaFoldDB" id="A0A6G6IWU1"/>
<sequence>MDFKLTEEQQMLQDTAARLVRDNYAFEQREAYRREPGGFSRAFWARLGELGLCAVPFEEAHGGFGGQGVEMGLICAELGRGLCLEPYLQSVIFGGGLLAQLGSAAQRDELLTRVAAGELQLAVALEEPQSHYQLHDVCCTASPAAGGWLLEGRKSVVFGGQSAGLILLSARTAGGARDEQGISLFLVDPASTGIVRREFPTLDGRMACDLYLDQVFVPRAALLGLEGEALPALRYLQGRAIAAQCAEAVGSMEAACALTLDYLKTRQQFGSVIGKFQALQHRMVDMRIELDQASSMALLAACMADEPDSDERSRALAAAKYIVSRAARLIADESVQLHGGIGLTWEYQLSHHAKHLWMVARQFGDDDHHLQVFSELMAPAD</sequence>
<dbReference type="Gene3D" id="2.40.110.10">
    <property type="entry name" value="Butyryl-CoA Dehydrogenase, subunit A, domain 2"/>
    <property type="match status" value="1"/>
</dbReference>
<dbReference type="GO" id="GO:0003995">
    <property type="term" value="F:acyl-CoA dehydrogenase activity"/>
    <property type="evidence" value="ECO:0007669"/>
    <property type="project" value="TreeGrafter"/>
</dbReference>
<evidence type="ECO:0000256" key="3">
    <source>
        <dbReference type="ARBA" id="ARBA00022630"/>
    </source>
</evidence>
<evidence type="ECO:0000256" key="2">
    <source>
        <dbReference type="ARBA" id="ARBA00009347"/>
    </source>
</evidence>
<comment type="similarity">
    <text evidence="2 6">Belongs to the acyl-CoA dehydrogenase family.</text>
</comment>
<evidence type="ECO:0000256" key="4">
    <source>
        <dbReference type="ARBA" id="ARBA00022827"/>
    </source>
</evidence>
<dbReference type="GO" id="GO:0050660">
    <property type="term" value="F:flavin adenine dinucleotide binding"/>
    <property type="evidence" value="ECO:0007669"/>
    <property type="project" value="InterPro"/>
</dbReference>